<accession>A0A085N1G3</accession>
<sequence>MKRTSVGASTIWTCCIVDPPALAMPPFRPPSLPCPCHLTNEFYYNSMIKDSRHDNRVLCDRKLSRKPKLMVYRGVVRPTVLYGSECWPFTKKDEHRLNVMETTTTSRTLGIR</sequence>
<evidence type="ECO:0000313" key="1">
    <source>
        <dbReference type="EMBL" id="KFD63309.1"/>
    </source>
</evidence>
<organism evidence="1">
    <name type="scientific">Trichuris suis</name>
    <name type="common">pig whipworm</name>
    <dbReference type="NCBI Taxonomy" id="68888"/>
    <lineage>
        <taxon>Eukaryota</taxon>
        <taxon>Metazoa</taxon>
        <taxon>Ecdysozoa</taxon>
        <taxon>Nematoda</taxon>
        <taxon>Enoplea</taxon>
        <taxon>Dorylaimia</taxon>
        <taxon>Trichinellida</taxon>
        <taxon>Trichuridae</taxon>
        <taxon>Trichuris</taxon>
    </lineage>
</organism>
<dbReference type="AlphaFoldDB" id="A0A085N1G3"/>
<dbReference type="EMBL" id="KL367576">
    <property type="protein sequence ID" value="KFD63309.1"/>
    <property type="molecule type" value="Genomic_DNA"/>
</dbReference>
<name>A0A085N1G3_9BILA</name>
<gene>
    <name evidence="1" type="ORF">M514_24489</name>
</gene>
<reference evidence="1" key="1">
    <citation type="journal article" date="2014" name="Nat. Genet.">
        <title>Genome and transcriptome of the porcine whipworm Trichuris suis.</title>
        <authorList>
            <person name="Jex A.R."/>
            <person name="Nejsum P."/>
            <person name="Schwarz E.M."/>
            <person name="Hu L."/>
            <person name="Young N.D."/>
            <person name="Hall R.S."/>
            <person name="Korhonen P.K."/>
            <person name="Liao S."/>
            <person name="Thamsborg S."/>
            <person name="Xia J."/>
            <person name="Xu P."/>
            <person name="Wang S."/>
            <person name="Scheerlinck J.P."/>
            <person name="Hofmann A."/>
            <person name="Sternberg P.W."/>
            <person name="Wang J."/>
            <person name="Gasser R.B."/>
        </authorList>
    </citation>
    <scope>NUCLEOTIDE SEQUENCE [LARGE SCALE GENOMIC DNA]</scope>
    <source>
        <strain evidence="1">DCEP-RM93F</strain>
    </source>
</reference>
<proteinExistence type="predicted"/>
<dbReference type="Proteomes" id="UP000030758">
    <property type="component" value="Unassembled WGS sequence"/>
</dbReference>
<protein>
    <submittedName>
        <fullName evidence="1">Uncharacterized protein</fullName>
    </submittedName>
</protein>